<evidence type="ECO:0000256" key="1">
    <source>
        <dbReference type="SAM" id="Phobius"/>
    </source>
</evidence>
<evidence type="ECO:0000313" key="3">
    <source>
        <dbReference type="Proteomes" id="UP000593719"/>
    </source>
</evidence>
<feature type="transmembrane region" description="Helical" evidence="1">
    <location>
        <begin position="7"/>
        <end position="26"/>
    </location>
</feature>
<feature type="transmembrane region" description="Helical" evidence="1">
    <location>
        <begin position="197"/>
        <end position="216"/>
    </location>
</feature>
<feature type="transmembrane region" description="Helical" evidence="1">
    <location>
        <begin position="284"/>
        <end position="305"/>
    </location>
</feature>
<name>A0A7M1B0K8_9BACT</name>
<accession>A0A7M1B0K8</accession>
<keyword evidence="1" id="KW-1133">Transmembrane helix</keyword>
<keyword evidence="1" id="KW-0812">Transmembrane</keyword>
<keyword evidence="1" id="KW-0472">Membrane</keyword>
<dbReference type="Proteomes" id="UP000593719">
    <property type="component" value="Chromosome"/>
</dbReference>
<dbReference type="AlphaFoldDB" id="A0A7M1B0K8"/>
<dbReference type="KEGG" id="ssei:FJR45_04120"/>
<feature type="transmembrane region" description="Helical" evidence="1">
    <location>
        <begin position="386"/>
        <end position="403"/>
    </location>
</feature>
<dbReference type="EMBL" id="CP041235">
    <property type="protein sequence ID" value="QOP43175.1"/>
    <property type="molecule type" value="Genomic_DNA"/>
</dbReference>
<keyword evidence="3" id="KW-1185">Reference proteome</keyword>
<feature type="transmembrane region" description="Helical" evidence="1">
    <location>
        <begin position="113"/>
        <end position="129"/>
    </location>
</feature>
<dbReference type="GO" id="GO:0016740">
    <property type="term" value="F:transferase activity"/>
    <property type="evidence" value="ECO:0007669"/>
    <property type="project" value="UniProtKB-KW"/>
</dbReference>
<organism evidence="2 3">
    <name type="scientific">Sulfurimonas sediminis</name>
    <dbReference type="NCBI Taxonomy" id="2590020"/>
    <lineage>
        <taxon>Bacteria</taxon>
        <taxon>Pseudomonadati</taxon>
        <taxon>Campylobacterota</taxon>
        <taxon>Epsilonproteobacteria</taxon>
        <taxon>Campylobacterales</taxon>
        <taxon>Sulfurimonadaceae</taxon>
        <taxon>Sulfurimonas</taxon>
    </lineage>
</organism>
<feature type="transmembrane region" description="Helical" evidence="1">
    <location>
        <begin position="332"/>
        <end position="350"/>
    </location>
</feature>
<feature type="transmembrane region" description="Helical" evidence="1">
    <location>
        <begin position="84"/>
        <end position="101"/>
    </location>
</feature>
<feature type="transmembrane region" description="Helical" evidence="1">
    <location>
        <begin position="163"/>
        <end position="191"/>
    </location>
</feature>
<dbReference type="RefSeq" id="WP_193151479.1">
    <property type="nucleotide sequence ID" value="NZ_CP041235.1"/>
</dbReference>
<reference evidence="2 3" key="1">
    <citation type="submission" date="2019-06" db="EMBL/GenBank/DDBJ databases">
        <title>Sulfurimonas gotlandica sp. nov., a chemoautotrophic and psychrotolerant epsilonproteobacterium isolated from a pelagic redoxcline, and an emended description of the genus Sulfurimonas.</title>
        <authorList>
            <person name="Wang S."/>
            <person name="Jiang L."/>
            <person name="Shao Z."/>
        </authorList>
    </citation>
    <scope>NUCLEOTIDE SEQUENCE [LARGE SCALE GENOMIC DNA]</scope>
    <source>
        <strain evidence="2 3">S2-6</strain>
    </source>
</reference>
<proteinExistence type="predicted"/>
<sequence length="428" mass="49973">MFLEQRFKIIQISLLILGLFLAWFYAQHQILTGDQTQMLYKGYMGAYKHVWINYGNAASAVGNVPGSMISYVVALPVMLYDSPMSPMFFLIFLHLASYFLLDSVLKDIYKTDVRLIFLVLYWLNPWFLFENILYNPSYLFFFSALHIWTAYKQREKSSFVYSLLHVTAIGLALQFHYSWIILALISLYLLYKNMVKVNWYGVFFGTLVIGISLVPYLQTVMQNNAIIHHADDTGRYIGWGGVHVYPVLKSFLYWLRYGSFFFPNKLIASAHFDWLGASNFVQMIFVYGYKALVFSVGAFTIYISYKANRYFYTLVKGKLFTRHQPIETKQEWLLLYVFGALVGVFVSSVLSPIIFSYWHLIIVFPFAILPVVIYLKEYGQKYMPKLLIFIVLYFTFINIMGALDSRKYSINTDYVQDTKAYIKKSVTQ</sequence>
<evidence type="ECO:0000313" key="2">
    <source>
        <dbReference type="EMBL" id="QOP43175.1"/>
    </source>
</evidence>
<keyword evidence="2" id="KW-0808">Transferase</keyword>
<gene>
    <name evidence="2" type="ORF">FJR45_04120</name>
</gene>
<protein>
    <submittedName>
        <fullName evidence="2">3-deoxy-D-manno-octulosonic acid transferase</fullName>
    </submittedName>
</protein>
<feature type="transmembrane region" description="Helical" evidence="1">
    <location>
        <begin position="356"/>
        <end position="374"/>
    </location>
</feature>